<accession>A0A085ZCT9</accession>
<dbReference type="EMBL" id="JPRO01000012">
    <property type="protein sequence ID" value="KFF02253.1"/>
    <property type="molecule type" value="Genomic_DNA"/>
</dbReference>
<protein>
    <submittedName>
        <fullName evidence="1">Uncharacterized protein</fullName>
    </submittedName>
</protein>
<organism evidence="1 2">
    <name type="scientific">Chryseobacterium luteum</name>
    <dbReference type="NCBI Taxonomy" id="421531"/>
    <lineage>
        <taxon>Bacteria</taxon>
        <taxon>Pseudomonadati</taxon>
        <taxon>Bacteroidota</taxon>
        <taxon>Flavobacteriia</taxon>
        <taxon>Flavobacteriales</taxon>
        <taxon>Weeksellaceae</taxon>
        <taxon>Chryseobacterium group</taxon>
        <taxon>Chryseobacterium</taxon>
    </lineage>
</organism>
<comment type="caution">
    <text evidence="1">The sequence shown here is derived from an EMBL/GenBank/DDBJ whole genome shotgun (WGS) entry which is preliminary data.</text>
</comment>
<name>A0A085ZCT9_9FLAO</name>
<evidence type="ECO:0000313" key="1">
    <source>
        <dbReference type="EMBL" id="KFF02253.1"/>
    </source>
</evidence>
<evidence type="ECO:0000313" key="2">
    <source>
        <dbReference type="Proteomes" id="UP000028703"/>
    </source>
</evidence>
<reference evidence="1 2" key="1">
    <citation type="submission" date="2014-07" db="EMBL/GenBank/DDBJ databases">
        <title>Genome of Chryseobacterium luteum DSM 18605.</title>
        <authorList>
            <person name="Stropko S.J."/>
            <person name="Pipes S.E."/>
            <person name="Newman J.D."/>
        </authorList>
    </citation>
    <scope>NUCLEOTIDE SEQUENCE [LARGE SCALE GENOMIC DNA]</scope>
    <source>
        <strain evidence="1 2">DSM 18605</strain>
    </source>
</reference>
<gene>
    <name evidence="1" type="ORF">IX38_13565</name>
</gene>
<sequence length="77" mass="9142">MEETGNIKGAAQVFLQAWNKASDDFEKFISAWFIARLQKDDPEKINWYEIAEWLRQTPKQIQQWQDKLTNNKGDIIN</sequence>
<keyword evidence="2" id="KW-1185">Reference proteome</keyword>
<dbReference type="OrthoDB" id="5509356at2"/>
<dbReference type="Proteomes" id="UP000028703">
    <property type="component" value="Unassembled WGS sequence"/>
</dbReference>
<dbReference type="AlphaFoldDB" id="A0A085ZCT9"/>
<dbReference type="RefSeq" id="WP_034705645.1">
    <property type="nucleotide sequence ID" value="NZ_JPRO01000012.1"/>
</dbReference>
<proteinExistence type="predicted"/>